<dbReference type="PRINTS" id="PR00719">
    <property type="entry name" value="LMWPTPASE"/>
</dbReference>
<evidence type="ECO:0000256" key="3">
    <source>
        <dbReference type="ARBA" id="ARBA00022912"/>
    </source>
</evidence>
<dbReference type="Pfam" id="PF01451">
    <property type="entry name" value="LMWPc"/>
    <property type="match status" value="1"/>
</dbReference>
<dbReference type="InterPro" id="IPR036196">
    <property type="entry name" value="Ptyr_pPase_sf"/>
</dbReference>
<accession>A0A2M9BC72</accession>
<gene>
    <name evidence="6" type="ORF">CLV54_2912</name>
</gene>
<reference evidence="6 7" key="1">
    <citation type="submission" date="2017-11" db="EMBL/GenBank/DDBJ databases">
        <title>Genomic Encyclopedia of Archaeal and Bacterial Type Strains, Phase II (KMG-II): From Individual Species to Whole Genera.</title>
        <authorList>
            <person name="Goeker M."/>
        </authorList>
    </citation>
    <scope>NUCLEOTIDE SEQUENCE [LARGE SCALE GENOMIC DNA]</scope>
    <source>
        <strain evidence="6 7">DSM 25625</strain>
    </source>
</reference>
<dbReference type="SMART" id="SM00226">
    <property type="entry name" value="LMWPc"/>
    <property type="match status" value="1"/>
</dbReference>
<dbReference type="GO" id="GO:0004725">
    <property type="term" value="F:protein tyrosine phosphatase activity"/>
    <property type="evidence" value="ECO:0007669"/>
    <property type="project" value="InterPro"/>
</dbReference>
<keyword evidence="3" id="KW-0904">Protein phosphatase</keyword>
<evidence type="ECO:0000259" key="5">
    <source>
        <dbReference type="SMART" id="SM00226"/>
    </source>
</evidence>
<evidence type="ECO:0000256" key="2">
    <source>
        <dbReference type="ARBA" id="ARBA00022801"/>
    </source>
</evidence>
<dbReference type="Proteomes" id="UP000230161">
    <property type="component" value="Unassembled WGS sequence"/>
</dbReference>
<protein>
    <submittedName>
        <fullName evidence="6">Protein-tyrosine phosphatase</fullName>
    </submittedName>
</protein>
<proteinExistence type="inferred from homology"/>
<dbReference type="InterPro" id="IPR023485">
    <property type="entry name" value="Ptyr_pPase"/>
</dbReference>
<dbReference type="AlphaFoldDB" id="A0A2M9BC72"/>
<feature type="active site" description="Nucleophile" evidence="4">
    <location>
        <position position="17"/>
    </location>
</feature>
<evidence type="ECO:0000256" key="4">
    <source>
        <dbReference type="PIRSR" id="PIRSR617867-1"/>
    </source>
</evidence>
<dbReference type="SUPFAM" id="SSF52788">
    <property type="entry name" value="Phosphotyrosine protein phosphatases I"/>
    <property type="match status" value="1"/>
</dbReference>
<dbReference type="InterPro" id="IPR017867">
    <property type="entry name" value="Tyr_phospatase_low_mol_wt"/>
</dbReference>
<organism evidence="6 7">
    <name type="scientific">Compostimonas suwonensis</name>
    <dbReference type="NCBI Taxonomy" id="1048394"/>
    <lineage>
        <taxon>Bacteria</taxon>
        <taxon>Bacillati</taxon>
        <taxon>Actinomycetota</taxon>
        <taxon>Actinomycetes</taxon>
        <taxon>Micrococcales</taxon>
        <taxon>Microbacteriaceae</taxon>
        <taxon>Compostimonas</taxon>
    </lineage>
</organism>
<dbReference type="PANTHER" id="PTHR11717">
    <property type="entry name" value="LOW MOLECULAR WEIGHT PROTEIN TYROSINE PHOSPHATASE"/>
    <property type="match status" value="1"/>
</dbReference>
<evidence type="ECO:0000256" key="1">
    <source>
        <dbReference type="ARBA" id="ARBA00011063"/>
    </source>
</evidence>
<feature type="domain" description="Phosphotyrosine protein phosphatase I" evidence="5">
    <location>
        <begin position="11"/>
        <end position="198"/>
    </location>
</feature>
<dbReference type="Gene3D" id="3.40.50.2300">
    <property type="match status" value="1"/>
</dbReference>
<comment type="similarity">
    <text evidence="1">Belongs to the low molecular weight phosphotyrosine protein phosphatase family.</text>
</comment>
<dbReference type="PANTHER" id="PTHR11717:SF31">
    <property type="entry name" value="LOW MOLECULAR WEIGHT PROTEIN-TYROSINE-PHOSPHATASE ETP-RELATED"/>
    <property type="match status" value="1"/>
</dbReference>
<evidence type="ECO:0000313" key="7">
    <source>
        <dbReference type="Proteomes" id="UP000230161"/>
    </source>
</evidence>
<dbReference type="EMBL" id="PGFB01000005">
    <property type="protein sequence ID" value="PJJ55565.1"/>
    <property type="molecule type" value="Genomic_DNA"/>
</dbReference>
<feature type="active site" evidence="4">
    <location>
        <position position="23"/>
    </location>
</feature>
<sequence>MSLGFVESARFAILVVCTGNICRSPLAAQLLRARLAAAGVSASIGSAGTFAHVGSSMTDEAAALSLHYGGLPSGHTARQLDVAAVRDADLVLTATREHRSEVVSLLPRASRKTFTLRQFARIVDQLHAEQHVFPIASSDDVDASLRMIVDEVAASRGFAPPLDDPADDDVVDPYRQSQAVYDQAGASIDRAVTSIVRALAVSTEVH</sequence>
<keyword evidence="2" id="KW-0378">Hydrolase</keyword>
<dbReference type="OrthoDB" id="9784339at2"/>
<keyword evidence="7" id="KW-1185">Reference proteome</keyword>
<comment type="caution">
    <text evidence="6">The sequence shown here is derived from an EMBL/GenBank/DDBJ whole genome shotgun (WGS) entry which is preliminary data.</text>
</comment>
<name>A0A2M9BC72_9MICO</name>
<dbReference type="RefSeq" id="WP_100345677.1">
    <property type="nucleotide sequence ID" value="NZ_PGFB01000005.1"/>
</dbReference>
<dbReference type="InterPro" id="IPR050438">
    <property type="entry name" value="LMW_PTPase"/>
</dbReference>
<evidence type="ECO:0000313" key="6">
    <source>
        <dbReference type="EMBL" id="PJJ55565.1"/>
    </source>
</evidence>